<reference evidence="2" key="1">
    <citation type="submission" date="2018-06" db="EMBL/GenBank/DDBJ databases">
        <authorList>
            <person name="Cea G.-C."/>
            <person name="William W."/>
        </authorList>
    </citation>
    <scope>NUCLEOTIDE SEQUENCE [LARGE SCALE GENOMIC DNA]</scope>
    <source>
        <strain evidence="2">DB21MT-2</strain>
    </source>
</reference>
<dbReference type="AlphaFoldDB" id="A0A330LZY9"/>
<dbReference type="EMBL" id="LS483452">
    <property type="protein sequence ID" value="SQH75208.1"/>
    <property type="molecule type" value="Genomic_DNA"/>
</dbReference>
<name>A0A330LZY9_9GAMM</name>
<evidence type="ECO:0000313" key="1">
    <source>
        <dbReference type="EMBL" id="SQH75208.1"/>
    </source>
</evidence>
<organism evidence="1 2">
    <name type="scientific">Shewanella benthica</name>
    <dbReference type="NCBI Taxonomy" id="43661"/>
    <lineage>
        <taxon>Bacteria</taxon>
        <taxon>Pseudomonadati</taxon>
        <taxon>Pseudomonadota</taxon>
        <taxon>Gammaproteobacteria</taxon>
        <taxon>Alteromonadales</taxon>
        <taxon>Shewanellaceae</taxon>
        <taxon>Shewanella</taxon>
    </lineage>
</organism>
<evidence type="ECO:0000313" key="2">
    <source>
        <dbReference type="Proteomes" id="UP000250123"/>
    </source>
</evidence>
<dbReference type="Proteomes" id="UP000250123">
    <property type="component" value="Chromosome SHEWBE"/>
</dbReference>
<dbReference type="KEGG" id="sbk:SHEWBE_1242"/>
<protein>
    <submittedName>
        <fullName evidence="1">Uncharacterized protein</fullName>
    </submittedName>
</protein>
<proteinExistence type="predicted"/>
<gene>
    <name evidence="1" type="ORF">SHEWBE_1242</name>
</gene>
<sequence>MYILISVCHWAEKSECVLLYNLLSSVNAASHYTCIDTQRLNELILGHLHKKTRQVRVF</sequence>
<accession>A0A330LZY9</accession>